<dbReference type="AlphaFoldDB" id="A0A1F6CD45"/>
<feature type="region of interest" description="Disordered" evidence="1">
    <location>
        <begin position="64"/>
        <end position="83"/>
    </location>
</feature>
<dbReference type="SUPFAM" id="SSF143100">
    <property type="entry name" value="TTHA1013/TTHA0281-like"/>
    <property type="match status" value="1"/>
</dbReference>
<proteinExistence type="predicted"/>
<protein>
    <recommendedName>
        <fullName evidence="4">HicB-like antitoxin of toxin-antitoxin system domain-containing protein</fullName>
    </recommendedName>
</protein>
<comment type="caution">
    <text evidence="2">The sequence shown here is derived from an EMBL/GenBank/DDBJ whole genome shotgun (WGS) entry which is preliminary data.</text>
</comment>
<feature type="compositionally biased region" description="Polar residues" evidence="1">
    <location>
        <begin position="73"/>
        <end position="83"/>
    </location>
</feature>
<dbReference type="Proteomes" id="UP000178606">
    <property type="component" value="Unassembled WGS sequence"/>
</dbReference>
<accession>A0A1F6CD45</accession>
<evidence type="ECO:0000256" key="1">
    <source>
        <dbReference type="SAM" id="MobiDB-lite"/>
    </source>
</evidence>
<evidence type="ECO:0000313" key="3">
    <source>
        <dbReference type="Proteomes" id="UP000178606"/>
    </source>
</evidence>
<sequence>MIELEYSLIIEATEEPDYFGFYSPDLEGFTGIGHSVEDCLYKAKWGMIEHVDLLKEQGLPVPPKNPDPKIIIQNEQRLESVTS</sequence>
<dbReference type="InterPro" id="IPR035069">
    <property type="entry name" value="TTHA1013/TTHA0281-like"/>
</dbReference>
<dbReference type="Gene3D" id="3.30.160.250">
    <property type="match status" value="1"/>
</dbReference>
<evidence type="ECO:0008006" key="4">
    <source>
        <dbReference type="Google" id="ProtNLM"/>
    </source>
</evidence>
<name>A0A1F6CD45_HANXR</name>
<gene>
    <name evidence="2" type="ORF">A3F84_13995</name>
</gene>
<reference evidence="2 3" key="1">
    <citation type="journal article" date="2016" name="Nat. Commun.">
        <title>Thousands of microbial genomes shed light on interconnected biogeochemical processes in an aquifer system.</title>
        <authorList>
            <person name="Anantharaman K."/>
            <person name="Brown C.T."/>
            <person name="Hug L.A."/>
            <person name="Sharon I."/>
            <person name="Castelle C.J."/>
            <person name="Probst A.J."/>
            <person name="Thomas B.C."/>
            <person name="Singh A."/>
            <person name="Wilkins M.J."/>
            <person name="Karaoz U."/>
            <person name="Brodie E.L."/>
            <person name="Williams K.H."/>
            <person name="Hubbard S.S."/>
            <person name="Banfield J.F."/>
        </authorList>
    </citation>
    <scope>NUCLEOTIDE SEQUENCE [LARGE SCALE GENOMIC DNA]</scope>
    <source>
        <strain evidence="3">RIFCSPLOWO2_12_FULL_64_10</strain>
    </source>
</reference>
<organism evidence="2 3">
    <name type="scientific">Handelsmanbacteria sp. (strain RIFCSPLOWO2_12_FULL_64_10)</name>
    <dbReference type="NCBI Taxonomy" id="1817868"/>
    <lineage>
        <taxon>Bacteria</taxon>
        <taxon>Candidatus Handelsmaniibacteriota</taxon>
    </lineage>
</organism>
<evidence type="ECO:0000313" key="2">
    <source>
        <dbReference type="EMBL" id="OGG47083.1"/>
    </source>
</evidence>
<dbReference type="EMBL" id="MFKF01000275">
    <property type="protein sequence ID" value="OGG47083.1"/>
    <property type="molecule type" value="Genomic_DNA"/>
</dbReference>